<dbReference type="AlphaFoldDB" id="A0A6J4TT68"/>
<proteinExistence type="predicted"/>
<name>A0A6J4TT68_9ACTN</name>
<reference evidence="1" key="1">
    <citation type="submission" date="2020-02" db="EMBL/GenBank/DDBJ databases">
        <authorList>
            <person name="Meier V. D."/>
        </authorList>
    </citation>
    <scope>NUCLEOTIDE SEQUENCE</scope>
    <source>
        <strain evidence="1">AVDCRST_MAG67</strain>
    </source>
</reference>
<protein>
    <submittedName>
        <fullName evidence="1">Uncharacterized protein</fullName>
    </submittedName>
</protein>
<organism evidence="1">
    <name type="scientific">uncultured Solirubrobacteraceae bacterium</name>
    <dbReference type="NCBI Taxonomy" id="1162706"/>
    <lineage>
        <taxon>Bacteria</taxon>
        <taxon>Bacillati</taxon>
        <taxon>Actinomycetota</taxon>
        <taxon>Thermoleophilia</taxon>
        <taxon>Solirubrobacterales</taxon>
        <taxon>Solirubrobacteraceae</taxon>
        <taxon>environmental samples</taxon>
    </lineage>
</organism>
<sequence length="94" mass="10535">MSDDDRLDALSAKELHDLAVRYALRHLDIAFFIRLMQDLPVAEAAVGQTDEAEADAMTLRAHIDDVTDAGEGEVAELLRPVYLEYLREHDVSPQ</sequence>
<evidence type="ECO:0000313" key="1">
    <source>
        <dbReference type="EMBL" id="CAA9529844.1"/>
    </source>
</evidence>
<dbReference type="EMBL" id="CADCVQ010000164">
    <property type="protein sequence ID" value="CAA9529844.1"/>
    <property type="molecule type" value="Genomic_DNA"/>
</dbReference>
<accession>A0A6J4TT68</accession>
<gene>
    <name evidence="1" type="ORF">AVDCRST_MAG67-4038</name>
</gene>